<organism evidence="2 3">
    <name type="scientific">Aromatoleum anaerobium</name>
    <dbReference type="NCBI Taxonomy" id="182180"/>
    <lineage>
        <taxon>Bacteria</taxon>
        <taxon>Pseudomonadati</taxon>
        <taxon>Pseudomonadota</taxon>
        <taxon>Betaproteobacteria</taxon>
        <taxon>Rhodocyclales</taxon>
        <taxon>Rhodocyclaceae</taxon>
        <taxon>Aromatoleum</taxon>
    </lineage>
</organism>
<reference evidence="2" key="1">
    <citation type="submission" date="2019-12" db="EMBL/GenBank/DDBJ databases">
        <title>Comparative genomics gives insights into the taxonomy of the Azoarcus-Aromatoleum group and reveals separate origins of nif in the plant-associated Azoarcus and non-plant-associated Aromatoleum sub-groups.</title>
        <authorList>
            <person name="Lafos M."/>
            <person name="Maluk M."/>
            <person name="Batista M."/>
            <person name="Junghare M."/>
            <person name="Carmona M."/>
            <person name="Faoro H."/>
            <person name="Cruz L.M."/>
            <person name="Battistoni F."/>
            <person name="De Souza E."/>
            <person name="Pedrosa F."/>
            <person name="Chen W.-M."/>
            <person name="Poole P.S."/>
            <person name="Dixon R.A."/>
            <person name="James E.K."/>
        </authorList>
    </citation>
    <scope>NUCLEOTIDE SEQUENCE</scope>
    <source>
        <strain evidence="2">LuFRes1</strain>
    </source>
</reference>
<protein>
    <submittedName>
        <fullName evidence="2">Uncharacterized protein</fullName>
    </submittedName>
</protein>
<accession>A0ABX1PL68</accession>
<proteinExistence type="predicted"/>
<dbReference type="RefSeq" id="WP_169118680.1">
    <property type="nucleotide sequence ID" value="NZ_WTVG02000040.1"/>
</dbReference>
<gene>
    <name evidence="2" type="ORF">GO606_11385</name>
</gene>
<dbReference type="Proteomes" id="UP000615989">
    <property type="component" value="Unassembled WGS sequence"/>
</dbReference>
<name>A0ABX1PL68_9RHOO</name>
<evidence type="ECO:0000313" key="3">
    <source>
        <dbReference type="Proteomes" id="UP000615989"/>
    </source>
</evidence>
<sequence>MTTLNEDAPAAPGAGSHYLTPAAARRAIALAAPMIEHAMRDRSVVGSGFLHVVVMDPARAPGTASFEEAILHEHAFGDRAAWDADYAAFARAKARLSWTTGRDGRVVQQQFPHLLRTGDTLLAGGVCLDGIVVAASGAFPCYDEVFAGTVALCLRALAREAREAERETLRLAPRPPEPEPPSLLRPR</sequence>
<evidence type="ECO:0000313" key="2">
    <source>
        <dbReference type="EMBL" id="NMG25317.1"/>
    </source>
</evidence>
<feature type="region of interest" description="Disordered" evidence="1">
    <location>
        <begin position="165"/>
        <end position="187"/>
    </location>
</feature>
<dbReference type="EMBL" id="WTVG01000029">
    <property type="protein sequence ID" value="NMG25317.1"/>
    <property type="molecule type" value="Genomic_DNA"/>
</dbReference>
<evidence type="ECO:0000256" key="1">
    <source>
        <dbReference type="SAM" id="MobiDB-lite"/>
    </source>
</evidence>
<keyword evidence="3" id="KW-1185">Reference proteome</keyword>
<comment type="caution">
    <text evidence="2">The sequence shown here is derived from an EMBL/GenBank/DDBJ whole genome shotgun (WGS) entry which is preliminary data.</text>
</comment>
<feature type="compositionally biased region" description="Pro residues" evidence="1">
    <location>
        <begin position="173"/>
        <end position="187"/>
    </location>
</feature>